<protein>
    <submittedName>
        <fullName evidence="1">Uncharacterized protein</fullName>
    </submittedName>
</protein>
<dbReference type="EMBL" id="JACSQA010000019">
    <property type="protein sequence ID" value="MBD8027474.1"/>
    <property type="molecule type" value="Genomic_DNA"/>
</dbReference>
<sequence>MEKKDNYPTTAPKKKEITIETNSNLENAIENSVNKHKEYEAVNISIGADEIKQQNENL</sequence>
<dbReference type="Proteomes" id="UP000640930">
    <property type="component" value="Unassembled WGS sequence"/>
</dbReference>
<comment type="caution">
    <text evidence="1">The sequence shown here is derived from an EMBL/GenBank/DDBJ whole genome shotgun (WGS) entry which is preliminary data.</text>
</comment>
<accession>A0ABR8XDZ5</accession>
<evidence type="ECO:0000313" key="2">
    <source>
        <dbReference type="Proteomes" id="UP000640930"/>
    </source>
</evidence>
<dbReference type="RefSeq" id="WP_191707895.1">
    <property type="nucleotide sequence ID" value="NZ_JACSQA010000019.1"/>
</dbReference>
<evidence type="ECO:0000313" key="1">
    <source>
        <dbReference type="EMBL" id="MBD8027474.1"/>
    </source>
</evidence>
<reference evidence="1 2" key="1">
    <citation type="submission" date="2020-08" db="EMBL/GenBank/DDBJ databases">
        <title>A Genomic Blueprint of the Chicken Gut Microbiome.</title>
        <authorList>
            <person name="Gilroy R."/>
            <person name="Ravi A."/>
            <person name="Getino M."/>
            <person name="Pursley I."/>
            <person name="Horton D.L."/>
            <person name="Alikhan N.-F."/>
            <person name="Baker D."/>
            <person name="Gharbi K."/>
            <person name="Hall N."/>
            <person name="Watson M."/>
            <person name="Adriaenssens E.M."/>
            <person name="Foster-Nyarko E."/>
            <person name="Jarju S."/>
            <person name="Secka A."/>
            <person name="Antonio M."/>
            <person name="Oren A."/>
            <person name="Chaudhuri R."/>
            <person name="La Ragione R.M."/>
            <person name="Hildebrand F."/>
            <person name="Pallen M.J."/>
        </authorList>
    </citation>
    <scope>NUCLEOTIDE SEQUENCE [LARGE SCALE GENOMIC DNA]</scope>
    <source>
        <strain evidence="1 2">Re31</strain>
    </source>
</reference>
<gene>
    <name evidence="1" type="ORF">H9636_12500</name>
</gene>
<organism evidence="1 2">
    <name type="scientific">Ureibacillus galli</name>
    <dbReference type="NCBI Taxonomy" id="2762222"/>
    <lineage>
        <taxon>Bacteria</taxon>
        <taxon>Bacillati</taxon>
        <taxon>Bacillota</taxon>
        <taxon>Bacilli</taxon>
        <taxon>Bacillales</taxon>
        <taxon>Caryophanaceae</taxon>
        <taxon>Ureibacillus</taxon>
    </lineage>
</organism>
<proteinExistence type="predicted"/>
<keyword evidence="2" id="KW-1185">Reference proteome</keyword>
<name>A0ABR8XDZ5_9BACL</name>